<dbReference type="FunFam" id="3.20.20.80:FF:000003">
    <property type="entry name" value="1,4-alpha-glucan branching enzyme GlgB"/>
    <property type="match status" value="1"/>
</dbReference>
<dbReference type="FunFam" id="2.60.40.10:FF:000169">
    <property type="entry name" value="1,4-alpha-glucan branching enzyme GlgB"/>
    <property type="match status" value="1"/>
</dbReference>
<dbReference type="CDD" id="cd02855">
    <property type="entry name" value="E_set_GBE_prok_N"/>
    <property type="match status" value="1"/>
</dbReference>
<dbReference type="SMART" id="SM00642">
    <property type="entry name" value="Aamy"/>
    <property type="match status" value="1"/>
</dbReference>
<dbReference type="GO" id="GO:0005524">
    <property type="term" value="F:ATP binding"/>
    <property type="evidence" value="ECO:0007669"/>
    <property type="project" value="UniProtKB-KW"/>
</dbReference>
<dbReference type="SUPFAM" id="SSF51445">
    <property type="entry name" value="(Trans)glycosidases"/>
    <property type="match status" value="1"/>
</dbReference>
<dbReference type="EC" id="2.4.1.18" evidence="15"/>
<dbReference type="GO" id="GO:0043169">
    <property type="term" value="F:cation binding"/>
    <property type="evidence" value="ECO:0007669"/>
    <property type="project" value="InterPro"/>
</dbReference>
<protein>
    <recommendedName>
        <fullName evidence="15">1,4-alpha-glucan branching enzyme GlgB</fullName>
        <ecNumber evidence="15">2.4.1.18</ecNumber>
    </recommendedName>
    <alternativeName>
        <fullName evidence="15">1,4-alpha-D-glucan:1,4-alpha-D-glucan 6-glucosyl-transferase</fullName>
    </alternativeName>
    <alternativeName>
        <fullName evidence="15">Alpha-(1-&gt;4)-glucan branching enzyme</fullName>
    </alternativeName>
    <alternativeName>
        <fullName evidence="15">Glycogen branching enzyme</fullName>
        <shortName evidence="15">BE</shortName>
    </alternativeName>
</protein>
<keyword evidence="9" id="KW-0547">Nucleotide-binding</keyword>
<dbReference type="NCBIfam" id="NF003811">
    <property type="entry name" value="PRK05402.1"/>
    <property type="match status" value="1"/>
</dbReference>
<sequence>MTATDGSLLLDLLTPWVRQARWFPAKDATDADLRILTTLDLPDPEDEGACTVVLLALERDSGTAVLQVPLVVARREDEPLPGQIAAVGTDSVLVDGPHHPAFLRAWLAAAATPEHPSLALPDLDPTAGQVHTGEQSNTSIRIPAVDGDRSAILKVFRVLAPGPNPEIEITRALHGARWRQVPEPLGWLSGRWPSPHGTGTPDGSQAGDLGVLSAFVPDARDGFELACEHAREARSFADLARELGRCTGAMHTALREALPVRDQPADLADALRARARWALTAVPALSEWADGVEQVISAVTSRPLPPDQRIHGDLHLGQALRGPEEWFLLDFEGEPLRPLAERRAPDHPLRDLAGMLRSIDYAAAVGPAGDPRWTEDAREALIEGYRREGGDADPVVLRALELDKALYEAVYEQQNRPDWLSIPLGGIRRIIEEQAMRENDTPTPAPATPAGASPAPTDDQVLQALSEGAHFAPHDVLGPHLADGVVTIRTVRHLATAVTIRTVAGDHPATHEWGGIWTVALTAEEIPDYRVLATYAGGEVLTDDPYRFLPTLGEMDQHLISEGRHEELWKVLGAQVRRYPSSLGDVVGTSFAVWAPNARAVRVVGDFNHWDGRGSAMRSLGSSGVWEIFLPEVGPGERYKYEICHTDGSWHTKADPMARATEIPPATASVVDESGYTWADQTWMDSRASSDPHQGPMSVYEVHLGSWRQGLSYTELAEQLVEYVSWMGFTHVELLPVAEHPFGGSWGYQVTSYYAPTSRFGSPDEFRHLVDALHQAGIGVIVDWVPAHFPKDAWALARFDGTALYEDPDPLRGEQLDWGTYVFNFGRNEVRNFLVANALYWLTEFHVDALRVDAVASMLYLDYSREPGQWRPNVRGGRENLEAIQFLQETNATAYRVAPGTMMIAEESTAWPGVTTPTEHGGLGFGLKWNMGWMNDTLRYLAEEPINRRYHHGELTFSLVYAFSEQFVLPLSHDEVVHGKGSLWERMPGDLWAKLAGVRLLLAYQWSHPGKNLLFMGGEFAQNTEWAEARSLDWGLSDTPSHAGVRLMLRQLNLLYTASPALWADDFSPSGFEWIEANDGDHNVLAYLRRGAGEQLLVVANFSGTAHEDYRVAVPQAGTWEEVLNTDHTDFGGSGVVNTGPLTAEEVPWHGRSESIVLRVPPLGVTFLRPTPTP</sequence>
<dbReference type="CDD" id="cd11322">
    <property type="entry name" value="AmyAc_Glg_BE"/>
    <property type="match status" value="1"/>
</dbReference>
<dbReference type="InterPro" id="IPR004193">
    <property type="entry name" value="Glyco_hydro_13_N"/>
</dbReference>
<keyword evidence="12 15" id="KW-0320">Glycogen biosynthesis</keyword>
<feature type="compositionally biased region" description="Low complexity" evidence="16">
    <location>
        <begin position="448"/>
        <end position="457"/>
    </location>
</feature>
<feature type="domain" description="Glycosyl hydrolase family 13 catalytic" evidence="17">
    <location>
        <begin position="701"/>
        <end position="1050"/>
    </location>
</feature>
<evidence type="ECO:0000256" key="5">
    <source>
        <dbReference type="ARBA" id="ARBA00011245"/>
    </source>
</evidence>
<keyword evidence="7 15" id="KW-0328">Glycosyltransferase</keyword>
<dbReference type="AlphaFoldDB" id="A0A1H5NF76"/>
<dbReference type="GO" id="GO:0016301">
    <property type="term" value="F:kinase activity"/>
    <property type="evidence" value="ECO:0007669"/>
    <property type="project" value="UniProtKB-KW"/>
</dbReference>
<evidence type="ECO:0000256" key="16">
    <source>
        <dbReference type="SAM" id="MobiDB-lite"/>
    </source>
</evidence>
<dbReference type="PANTHER" id="PTHR43651:SF3">
    <property type="entry name" value="1,4-ALPHA-GLUCAN-BRANCHING ENZYME"/>
    <property type="match status" value="1"/>
</dbReference>
<dbReference type="Gene3D" id="2.60.40.1180">
    <property type="entry name" value="Golgi alpha-mannosidase II"/>
    <property type="match status" value="1"/>
</dbReference>
<dbReference type="SUPFAM" id="SSF56112">
    <property type="entry name" value="Protein kinase-like (PK-like)"/>
    <property type="match status" value="1"/>
</dbReference>
<comment type="function">
    <text evidence="15">Catalyzes the formation of the alpha-1,6-glucosidic linkages in glycogen by scission of a 1,4-alpha-linked oligosaccharide from growing alpha-1,4-glucan chains and the subsequent attachment of the oligosaccharide to the alpha-1,6 position.</text>
</comment>
<evidence type="ECO:0000313" key="18">
    <source>
        <dbReference type="EMBL" id="SEF00253.1"/>
    </source>
</evidence>
<dbReference type="InterPro" id="IPR054169">
    <property type="entry name" value="GlgB_N"/>
</dbReference>
<accession>A0A1H5NF76</accession>
<evidence type="ECO:0000256" key="14">
    <source>
        <dbReference type="ARBA" id="ARBA00049067"/>
    </source>
</evidence>
<evidence type="ECO:0000256" key="13">
    <source>
        <dbReference type="ARBA" id="ARBA00023277"/>
    </source>
</evidence>
<feature type="region of interest" description="Disordered" evidence="16">
    <location>
        <begin position="438"/>
        <end position="458"/>
    </location>
</feature>
<dbReference type="UniPathway" id="UPA00164"/>
<evidence type="ECO:0000256" key="7">
    <source>
        <dbReference type="ARBA" id="ARBA00022676"/>
    </source>
</evidence>
<dbReference type="Pfam" id="PF00128">
    <property type="entry name" value="Alpha-amylase"/>
    <property type="match status" value="1"/>
</dbReference>
<dbReference type="OrthoDB" id="9800174at2"/>
<dbReference type="GO" id="GO:0005978">
    <property type="term" value="P:glycogen biosynthetic process"/>
    <property type="evidence" value="ECO:0007669"/>
    <property type="project" value="UniProtKB-UniRule"/>
</dbReference>
<comment type="catalytic activity">
    <reaction evidence="14">
        <text>D-maltose + ATP = alpha-maltose 1-phosphate + ADP + H(+)</text>
        <dbReference type="Rhea" id="RHEA:31915"/>
        <dbReference type="ChEBI" id="CHEBI:15378"/>
        <dbReference type="ChEBI" id="CHEBI:17306"/>
        <dbReference type="ChEBI" id="CHEBI:30616"/>
        <dbReference type="ChEBI" id="CHEBI:63576"/>
        <dbReference type="ChEBI" id="CHEBI:456216"/>
        <dbReference type="EC" id="2.7.1.175"/>
    </reaction>
</comment>
<dbReference type="InterPro" id="IPR017853">
    <property type="entry name" value="GH"/>
</dbReference>
<dbReference type="InterPro" id="IPR014756">
    <property type="entry name" value="Ig_E-set"/>
</dbReference>
<dbReference type="Gene3D" id="3.20.20.80">
    <property type="entry name" value="Glycosidases"/>
    <property type="match status" value="1"/>
</dbReference>
<keyword evidence="11" id="KW-0067">ATP-binding</keyword>
<dbReference type="FunFam" id="2.60.40.1180:FF:000002">
    <property type="entry name" value="1,4-alpha-glucan branching enzyme GlgB"/>
    <property type="match status" value="1"/>
</dbReference>
<feature type="active site" description="Nucleophile" evidence="15">
    <location>
        <position position="853"/>
    </location>
</feature>
<dbReference type="Pfam" id="PF18085">
    <property type="entry name" value="Mak_N_cap"/>
    <property type="match status" value="1"/>
</dbReference>
<dbReference type="EMBL" id="FNTX01000002">
    <property type="protein sequence ID" value="SEF00253.1"/>
    <property type="molecule type" value="Genomic_DNA"/>
</dbReference>
<keyword evidence="13 15" id="KW-0119">Carbohydrate metabolism</keyword>
<dbReference type="NCBIfam" id="NF008967">
    <property type="entry name" value="PRK12313.1"/>
    <property type="match status" value="1"/>
</dbReference>
<gene>
    <name evidence="15" type="primary">glgB</name>
    <name evidence="18" type="ORF">SAMN04488554_4279</name>
</gene>
<dbReference type="SUPFAM" id="SSF81296">
    <property type="entry name" value="E set domains"/>
    <property type="match status" value="2"/>
</dbReference>
<comment type="subunit">
    <text evidence="5 15">Monomer.</text>
</comment>
<evidence type="ECO:0000256" key="6">
    <source>
        <dbReference type="ARBA" id="ARBA00022600"/>
    </source>
</evidence>
<comment type="similarity">
    <text evidence="4 15">Belongs to the glycosyl hydrolase 13 family. GlgB subfamily.</text>
</comment>
<dbReference type="InterPro" id="IPR006407">
    <property type="entry name" value="GlgB"/>
</dbReference>
<dbReference type="InterPro" id="IPR040999">
    <property type="entry name" value="Mak_N_cap"/>
</dbReference>
<dbReference type="Pfam" id="PF02922">
    <property type="entry name" value="CBM_48"/>
    <property type="match status" value="1"/>
</dbReference>
<dbReference type="SUPFAM" id="SSF51011">
    <property type="entry name" value="Glycosyl hydrolase domain"/>
    <property type="match status" value="1"/>
</dbReference>
<dbReference type="InterPro" id="IPR044143">
    <property type="entry name" value="GlgB_N_E_set_prok"/>
</dbReference>
<name>A0A1H5NF76_9MICO</name>
<dbReference type="Gene3D" id="3.90.1200.10">
    <property type="match status" value="1"/>
</dbReference>
<evidence type="ECO:0000259" key="17">
    <source>
        <dbReference type="SMART" id="SM00642"/>
    </source>
</evidence>
<dbReference type="Gene3D" id="2.60.40.10">
    <property type="entry name" value="Immunoglobulins"/>
    <property type="match status" value="2"/>
</dbReference>
<dbReference type="InterPro" id="IPR013780">
    <property type="entry name" value="Glyco_hydro_b"/>
</dbReference>
<dbReference type="Proteomes" id="UP000199220">
    <property type="component" value="Unassembled WGS sequence"/>
</dbReference>
<dbReference type="RefSeq" id="WP_089775479.1">
    <property type="nucleotide sequence ID" value="NZ_FNTX01000002.1"/>
</dbReference>
<dbReference type="InterPro" id="IPR006048">
    <property type="entry name" value="A-amylase/branching_C"/>
</dbReference>
<dbReference type="GO" id="GO:0003844">
    <property type="term" value="F:1,4-alpha-glucan branching enzyme activity"/>
    <property type="evidence" value="ECO:0007669"/>
    <property type="project" value="UniProtKB-UniRule"/>
</dbReference>
<dbReference type="InterPro" id="IPR011009">
    <property type="entry name" value="Kinase-like_dom_sf"/>
</dbReference>
<dbReference type="GO" id="GO:0005829">
    <property type="term" value="C:cytosol"/>
    <property type="evidence" value="ECO:0007669"/>
    <property type="project" value="TreeGrafter"/>
</dbReference>
<evidence type="ECO:0000256" key="3">
    <source>
        <dbReference type="ARBA" id="ARBA00006219"/>
    </source>
</evidence>
<evidence type="ECO:0000256" key="11">
    <source>
        <dbReference type="ARBA" id="ARBA00022840"/>
    </source>
</evidence>
<keyword evidence="8 15" id="KW-0808">Transferase</keyword>
<comment type="pathway">
    <text evidence="2 15">Glycan biosynthesis; glycogen biosynthesis.</text>
</comment>
<evidence type="ECO:0000256" key="4">
    <source>
        <dbReference type="ARBA" id="ARBA00009000"/>
    </source>
</evidence>
<dbReference type="GO" id="GO:0004553">
    <property type="term" value="F:hydrolase activity, hydrolyzing O-glycosyl compounds"/>
    <property type="evidence" value="ECO:0007669"/>
    <property type="project" value="InterPro"/>
</dbReference>
<dbReference type="NCBIfam" id="TIGR01515">
    <property type="entry name" value="branching_enzym"/>
    <property type="match status" value="1"/>
</dbReference>
<keyword evidence="10" id="KW-0418">Kinase</keyword>
<evidence type="ECO:0000256" key="1">
    <source>
        <dbReference type="ARBA" id="ARBA00000826"/>
    </source>
</evidence>
<keyword evidence="19" id="KW-1185">Reference proteome</keyword>
<evidence type="ECO:0000313" key="19">
    <source>
        <dbReference type="Proteomes" id="UP000199220"/>
    </source>
</evidence>
<feature type="active site" description="Proton donor" evidence="15">
    <location>
        <position position="906"/>
    </location>
</feature>
<evidence type="ECO:0000256" key="15">
    <source>
        <dbReference type="HAMAP-Rule" id="MF_00685"/>
    </source>
</evidence>
<dbReference type="HAMAP" id="MF_00685">
    <property type="entry name" value="GlgB"/>
    <property type="match status" value="1"/>
</dbReference>
<organism evidence="18 19">
    <name type="scientific">Ruania alba</name>
    <dbReference type="NCBI Taxonomy" id="648782"/>
    <lineage>
        <taxon>Bacteria</taxon>
        <taxon>Bacillati</taxon>
        <taxon>Actinomycetota</taxon>
        <taxon>Actinomycetes</taxon>
        <taxon>Micrococcales</taxon>
        <taxon>Ruaniaceae</taxon>
        <taxon>Ruania</taxon>
    </lineage>
</organism>
<keyword evidence="6 15" id="KW-0321">Glycogen metabolism</keyword>
<comment type="similarity">
    <text evidence="3">Belongs to the aminoglycoside phosphotransferase family.</text>
</comment>
<dbReference type="PANTHER" id="PTHR43651">
    <property type="entry name" value="1,4-ALPHA-GLUCAN-BRANCHING ENZYME"/>
    <property type="match status" value="1"/>
</dbReference>
<dbReference type="Pfam" id="PF02806">
    <property type="entry name" value="Alpha-amylase_C"/>
    <property type="match status" value="1"/>
</dbReference>
<dbReference type="InterPro" id="IPR006047">
    <property type="entry name" value="GH13_cat_dom"/>
</dbReference>
<evidence type="ECO:0000256" key="9">
    <source>
        <dbReference type="ARBA" id="ARBA00022741"/>
    </source>
</evidence>
<proteinExistence type="inferred from homology"/>
<comment type="catalytic activity">
    <reaction evidence="1 15">
        <text>Transfers a segment of a (1-&gt;4)-alpha-D-glucan chain to a primary hydroxy group in a similar glucan chain.</text>
        <dbReference type="EC" id="2.4.1.18"/>
    </reaction>
</comment>
<reference evidence="19" key="1">
    <citation type="submission" date="2016-10" db="EMBL/GenBank/DDBJ databases">
        <authorList>
            <person name="Varghese N."/>
            <person name="Submissions S."/>
        </authorList>
    </citation>
    <scope>NUCLEOTIDE SEQUENCE [LARGE SCALE GENOMIC DNA]</scope>
    <source>
        <strain evidence="19">DSM 21368</strain>
    </source>
</reference>
<evidence type="ECO:0000256" key="12">
    <source>
        <dbReference type="ARBA" id="ARBA00023056"/>
    </source>
</evidence>
<dbReference type="Pfam" id="PF22019">
    <property type="entry name" value="GlgB_N"/>
    <property type="match status" value="1"/>
</dbReference>
<evidence type="ECO:0000256" key="8">
    <source>
        <dbReference type="ARBA" id="ARBA00022679"/>
    </source>
</evidence>
<dbReference type="STRING" id="648782.SAMN04488554_4279"/>
<dbReference type="InterPro" id="IPR013783">
    <property type="entry name" value="Ig-like_fold"/>
</dbReference>
<evidence type="ECO:0000256" key="2">
    <source>
        <dbReference type="ARBA" id="ARBA00004964"/>
    </source>
</evidence>
<evidence type="ECO:0000256" key="10">
    <source>
        <dbReference type="ARBA" id="ARBA00022777"/>
    </source>
</evidence>